<reference evidence="3" key="1">
    <citation type="submission" date="2016-07" db="EMBL/GenBank/DDBJ databases">
        <authorList>
            <person name="Bretaudeau A."/>
        </authorList>
    </citation>
    <scope>NUCLEOTIDE SEQUENCE</scope>
    <source>
        <strain evidence="3">Rice</strain>
        <tissue evidence="3">Whole body</tissue>
    </source>
</reference>
<dbReference type="EMBL" id="ODYU01000809">
    <property type="protein sequence ID" value="SOQ36150.1"/>
    <property type="molecule type" value="Genomic_DNA"/>
</dbReference>
<evidence type="ECO:0000256" key="1">
    <source>
        <dbReference type="SAM" id="MobiDB-lite"/>
    </source>
</evidence>
<accession>A0A2H1V5M1</accession>
<sequence>MSLHIVTQWAIVLLIGSTASQVMPQAPFPYPYQQGQPPMQMLTAPNGHPPMQGAHPGPMPMPNGAPMQMPLMMPHMPRLPGMPSAPMPFPMQFPIHGGRLPMVVSPHHSKKADRPRRKSHKNKRKRISMDSSSSEGSCSQSAEFRSRNKLRTSKKKKHQVLTPVVSYVTKDGYVVYQKKIKKDKAKDWLEMTKGEHDSEEDKIRFKPRDHDHDH</sequence>
<keyword evidence="2" id="KW-0732">Signal</keyword>
<dbReference type="AlphaFoldDB" id="A0A2H1V5M1"/>
<evidence type="ECO:0000256" key="2">
    <source>
        <dbReference type="SAM" id="SignalP"/>
    </source>
</evidence>
<gene>
    <name evidence="3" type="ORF">SFRICE_001818</name>
</gene>
<feature type="signal peptide" evidence="2">
    <location>
        <begin position="1"/>
        <end position="24"/>
    </location>
</feature>
<feature type="compositionally biased region" description="Basic residues" evidence="1">
    <location>
        <begin position="107"/>
        <end position="126"/>
    </location>
</feature>
<feature type="region of interest" description="Disordered" evidence="1">
    <location>
        <begin position="100"/>
        <end position="160"/>
    </location>
</feature>
<feature type="compositionally biased region" description="Basic residues" evidence="1">
    <location>
        <begin position="147"/>
        <end position="159"/>
    </location>
</feature>
<feature type="region of interest" description="Disordered" evidence="1">
    <location>
        <begin position="185"/>
        <end position="214"/>
    </location>
</feature>
<feature type="compositionally biased region" description="Low complexity" evidence="1">
    <location>
        <begin position="129"/>
        <end position="141"/>
    </location>
</feature>
<name>A0A2H1V5M1_SPOFR</name>
<evidence type="ECO:0000313" key="3">
    <source>
        <dbReference type="EMBL" id="SOQ36150.1"/>
    </source>
</evidence>
<proteinExistence type="predicted"/>
<protein>
    <submittedName>
        <fullName evidence="3">SFRICE_001818</fullName>
    </submittedName>
</protein>
<feature type="chain" id="PRO_5013870598" evidence="2">
    <location>
        <begin position="25"/>
        <end position="214"/>
    </location>
</feature>
<organism evidence="3">
    <name type="scientific">Spodoptera frugiperda</name>
    <name type="common">Fall armyworm</name>
    <dbReference type="NCBI Taxonomy" id="7108"/>
    <lineage>
        <taxon>Eukaryota</taxon>
        <taxon>Metazoa</taxon>
        <taxon>Ecdysozoa</taxon>
        <taxon>Arthropoda</taxon>
        <taxon>Hexapoda</taxon>
        <taxon>Insecta</taxon>
        <taxon>Pterygota</taxon>
        <taxon>Neoptera</taxon>
        <taxon>Endopterygota</taxon>
        <taxon>Lepidoptera</taxon>
        <taxon>Glossata</taxon>
        <taxon>Ditrysia</taxon>
        <taxon>Noctuoidea</taxon>
        <taxon>Noctuidae</taxon>
        <taxon>Amphipyrinae</taxon>
        <taxon>Spodoptera</taxon>
    </lineage>
</organism>